<dbReference type="InterPro" id="IPR017896">
    <property type="entry name" value="4Fe4S_Fe-S-bd"/>
</dbReference>
<name>A0A6I0F4G9_9FIRM</name>
<dbReference type="SUPFAM" id="SSF54862">
    <property type="entry name" value="4Fe-4S ferredoxins"/>
    <property type="match status" value="1"/>
</dbReference>
<keyword evidence="7" id="KW-0812">Transmembrane</keyword>
<dbReference type="InterPro" id="IPR052378">
    <property type="entry name" value="NosR_regulator"/>
</dbReference>
<dbReference type="Gene3D" id="3.30.70.20">
    <property type="match status" value="1"/>
</dbReference>
<dbReference type="PROSITE" id="PS00198">
    <property type="entry name" value="4FE4S_FER_1"/>
    <property type="match status" value="1"/>
</dbReference>
<dbReference type="PANTHER" id="PTHR30224">
    <property type="entry name" value="ELECTRON TRANSPORT PROTEIN"/>
    <property type="match status" value="1"/>
</dbReference>
<evidence type="ECO:0000313" key="10">
    <source>
        <dbReference type="Proteomes" id="UP000468766"/>
    </source>
</evidence>
<reference evidence="9 10" key="1">
    <citation type="submission" date="2019-10" db="EMBL/GenBank/DDBJ databases">
        <title>Whole-genome sequence of the extremophile Heliorestis acidaminivorans DSM 24790.</title>
        <authorList>
            <person name="Kyndt J.A."/>
            <person name="Meyer T.E."/>
        </authorList>
    </citation>
    <scope>NUCLEOTIDE SEQUENCE [LARGE SCALE GENOMIC DNA]</scope>
    <source>
        <strain evidence="9 10">DSM 24790</strain>
    </source>
</reference>
<evidence type="ECO:0000313" key="9">
    <source>
        <dbReference type="EMBL" id="KAB2954650.1"/>
    </source>
</evidence>
<proteinExistence type="predicted"/>
<dbReference type="EMBL" id="WBXO01000001">
    <property type="protein sequence ID" value="KAB2954650.1"/>
    <property type="molecule type" value="Genomic_DNA"/>
</dbReference>
<keyword evidence="2" id="KW-1003">Cell membrane</keyword>
<dbReference type="PROSITE" id="PS51379">
    <property type="entry name" value="4FE4S_FER_2"/>
    <property type="match status" value="1"/>
</dbReference>
<dbReference type="OrthoDB" id="9806398at2"/>
<dbReference type="Proteomes" id="UP000468766">
    <property type="component" value="Unassembled WGS sequence"/>
</dbReference>
<keyword evidence="3" id="KW-0479">Metal-binding</keyword>
<evidence type="ECO:0000256" key="6">
    <source>
        <dbReference type="ARBA" id="ARBA00023136"/>
    </source>
</evidence>
<keyword evidence="5" id="KW-0411">Iron-sulfur</keyword>
<feature type="transmembrane region" description="Helical" evidence="7">
    <location>
        <begin position="155"/>
        <end position="177"/>
    </location>
</feature>
<evidence type="ECO:0000256" key="4">
    <source>
        <dbReference type="ARBA" id="ARBA00023004"/>
    </source>
</evidence>
<evidence type="ECO:0000256" key="2">
    <source>
        <dbReference type="ARBA" id="ARBA00022475"/>
    </source>
</evidence>
<comment type="subcellular location">
    <subcellularLocation>
        <location evidence="1">Cell membrane</location>
    </subcellularLocation>
</comment>
<evidence type="ECO:0000256" key="3">
    <source>
        <dbReference type="ARBA" id="ARBA00022723"/>
    </source>
</evidence>
<sequence length="359" mass="41199">MYNYLESKLNIRRWLKIKNGSTISCKLRPRQIRFFIQSLFLALILWTGWVFYNFYQYLLEPNAPMVNRPGAVEAFLPISALMALRQWIYTGFYDALHPAGLTILLLVILSALLFRRAFCSWVCPVGTPVEWIGRFGRSILHFLGMKPWIPRGWSVYLLSSFKYLILFFFVYVIWLSMNLHEIIAFLQSPYNQVADLKMLLFFLEPSKTTITVLIILFCLSMIIPNFWCRFACPYGALVAVVGKLSVTTVRRVEENCNDCGACQRACLNGLIPQKKIDLDQEQCTSCLSCVEACPRSALSLHTPISGQITAPRSVTLLAVGMLLIFFGGSLLAKQLGYWESILTVEHFRMWLPFLEMIDH</sequence>
<dbReference type="InterPro" id="IPR017900">
    <property type="entry name" value="4Fe4S_Fe_S_CS"/>
</dbReference>
<keyword evidence="7" id="KW-1133">Transmembrane helix</keyword>
<dbReference type="AlphaFoldDB" id="A0A6I0F4G9"/>
<organism evidence="9 10">
    <name type="scientific">Heliorestis acidaminivorans</name>
    <dbReference type="NCBI Taxonomy" id="553427"/>
    <lineage>
        <taxon>Bacteria</taxon>
        <taxon>Bacillati</taxon>
        <taxon>Bacillota</taxon>
        <taxon>Clostridia</taxon>
        <taxon>Eubacteriales</taxon>
        <taxon>Heliobacteriaceae</taxon>
        <taxon>Heliorestis</taxon>
    </lineage>
</organism>
<keyword evidence="6 7" id="KW-0472">Membrane</keyword>
<feature type="transmembrane region" description="Helical" evidence="7">
    <location>
        <begin position="208"/>
        <end position="227"/>
    </location>
</feature>
<dbReference type="GO" id="GO:0046872">
    <property type="term" value="F:metal ion binding"/>
    <property type="evidence" value="ECO:0007669"/>
    <property type="project" value="UniProtKB-KW"/>
</dbReference>
<protein>
    <submittedName>
        <fullName evidence="9">4Fe-4S binding protein</fullName>
    </submittedName>
</protein>
<gene>
    <name evidence="9" type="ORF">F9B85_02965</name>
</gene>
<dbReference type="PANTHER" id="PTHR30224:SF4">
    <property type="entry name" value="ELECTRON TRANSPORT PROTEIN YCCM-RELATED"/>
    <property type="match status" value="1"/>
</dbReference>
<evidence type="ECO:0000256" key="1">
    <source>
        <dbReference type="ARBA" id="ARBA00004236"/>
    </source>
</evidence>
<dbReference type="RefSeq" id="WP_151618293.1">
    <property type="nucleotide sequence ID" value="NZ_WBXO01000001.1"/>
</dbReference>
<dbReference type="GO" id="GO:0051536">
    <property type="term" value="F:iron-sulfur cluster binding"/>
    <property type="evidence" value="ECO:0007669"/>
    <property type="project" value="UniProtKB-KW"/>
</dbReference>
<feature type="transmembrane region" description="Helical" evidence="7">
    <location>
        <begin position="314"/>
        <end position="332"/>
    </location>
</feature>
<evidence type="ECO:0000259" key="8">
    <source>
        <dbReference type="PROSITE" id="PS51379"/>
    </source>
</evidence>
<feature type="transmembrane region" description="Helical" evidence="7">
    <location>
        <begin position="95"/>
        <end position="114"/>
    </location>
</feature>
<dbReference type="Pfam" id="PF13237">
    <property type="entry name" value="Fer4_10"/>
    <property type="match status" value="1"/>
</dbReference>
<comment type="caution">
    <text evidence="9">The sequence shown here is derived from an EMBL/GenBank/DDBJ whole genome shotgun (WGS) entry which is preliminary data.</text>
</comment>
<dbReference type="Pfam" id="PF12801">
    <property type="entry name" value="Fer4_5"/>
    <property type="match status" value="2"/>
</dbReference>
<feature type="transmembrane region" description="Helical" evidence="7">
    <location>
        <begin position="34"/>
        <end position="55"/>
    </location>
</feature>
<keyword evidence="4" id="KW-0408">Iron</keyword>
<dbReference type="GO" id="GO:0005886">
    <property type="term" value="C:plasma membrane"/>
    <property type="evidence" value="ECO:0007669"/>
    <property type="project" value="UniProtKB-SubCell"/>
</dbReference>
<evidence type="ECO:0000256" key="5">
    <source>
        <dbReference type="ARBA" id="ARBA00023014"/>
    </source>
</evidence>
<feature type="domain" description="4Fe-4S ferredoxin-type" evidence="8">
    <location>
        <begin position="274"/>
        <end position="303"/>
    </location>
</feature>
<accession>A0A6I0F4G9</accession>
<keyword evidence="10" id="KW-1185">Reference proteome</keyword>
<evidence type="ECO:0000256" key="7">
    <source>
        <dbReference type="SAM" id="Phobius"/>
    </source>
</evidence>